<dbReference type="RefSeq" id="WP_141608047.1">
    <property type="nucleotide sequence ID" value="NZ_VIGC02000001.1"/>
</dbReference>
<feature type="transmembrane region" description="Helical" evidence="1">
    <location>
        <begin position="231"/>
        <end position="250"/>
    </location>
</feature>
<feature type="transmembrane region" description="Helical" evidence="1">
    <location>
        <begin position="294"/>
        <end position="319"/>
    </location>
</feature>
<feature type="transmembrane region" description="Helical" evidence="1">
    <location>
        <begin position="340"/>
        <end position="359"/>
    </location>
</feature>
<keyword evidence="1" id="KW-1133">Transmembrane helix</keyword>
<comment type="caution">
    <text evidence="3">The sequence shown here is derived from an EMBL/GenBank/DDBJ whole genome shotgun (WGS) entry which is preliminary data.</text>
</comment>
<feature type="transmembrane region" description="Helical" evidence="1">
    <location>
        <begin position="201"/>
        <end position="224"/>
    </location>
</feature>
<feature type="transmembrane region" description="Helical" evidence="1">
    <location>
        <begin position="133"/>
        <end position="152"/>
    </location>
</feature>
<proteinExistence type="predicted"/>
<dbReference type="InterPro" id="IPR018776">
    <property type="entry name" value="Membrane_prot_PTPS-rel_domain"/>
</dbReference>
<dbReference type="Proteomes" id="UP000317371">
    <property type="component" value="Unassembled WGS sequence"/>
</dbReference>
<sequence>MRPSWFSPTRPTAAGRVRLRWPDAWLPWLIALPIAWALWPGGLPNTADGRVHFIRAAEMIHTWQDGVWLPRWAENLGFGLGIPLFVYAPPLPYFLTGLLHLAGLDLETAFKGTWLLGLWTGTAGAYHLGRSRLGWRAGVVAATAFAYAPIQLRELFIQGNQAQYLAWAFAPWAAWSLIRIFETGRRRYALTLALALTGTLLSHNAAALLAMGMVAVLGLTLSGVTRSLRGLWLSVGGSVLGLLLSAWFWVPALLEGQYVHLDKIVASDFRQRFIPLEELVALSPPLDTGAINPYFPLTLGAVQVWMAALGAGVLLAWGVGRLLRPGSSWTGIRLEKLDGGSGLFFVAFSLFCGFMALAWSEPLWDLLPFLEFFEWPFRWHGFTALGLSWLCGLALVGWSRLLRLPAAAIEGATMLCVLLLMGSALVNLYPHKLAPNRQEVTPADVVRFEVRTGAVGTTSLGEFNPIWIEGALQDSPLVQDYLAGRPVDRLAGALPDGAEGEQLLNRAQEHRFRLRLPQPATVTLQLLYFPGWVAWVDGEPVAVRPQPGTGLLAVEVPAGEHELWLRFIDTPLRWMADLASAAAWLLLAFWVGLALMQRRPLSWPRRRLQIQGPTWGQVASLLGCVLLILGVRAAFPDRFRLESPPDQALPASRPLRADFEDQIRLLGVDPAPETAWPGEAISLVAYWRALQPLETDYAVYLHLDAPDGQTVATTDLRHPGDIPTSDWATGLYVRSPFRLAIPAEAWPIRYDLHLGVYDPVQGRNLAASPGSQWGASVGQLWVMPAHGSEPSAGLWARFGEAIQLVDVKYDLELSALVLYWRREGPVPDGLSIFVHLLDDQGVVLGQADGVPYQNLYPPDAWWPGQVVEDVRALPHVDVARTAAIALGVYELGSGRRWPAVDSQGQPLADDALLVRIHP</sequence>
<keyword evidence="1" id="KW-0812">Transmembrane</keyword>
<organism evidence="3 4">
    <name type="scientific">Litorilinea aerophila</name>
    <dbReference type="NCBI Taxonomy" id="1204385"/>
    <lineage>
        <taxon>Bacteria</taxon>
        <taxon>Bacillati</taxon>
        <taxon>Chloroflexota</taxon>
        <taxon>Caldilineae</taxon>
        <taxon>Caldilineales</taxon>
        <taxon>Caldilineaceae</taxon>
        <taxon>Litorilinea</taxon>
    </lineage>
</organism>
<dbReference type="AlphaFoldDB" id="A0A540VM49"/>
<feature type="transmembrane region" description="Helical" evidence="1">
    <location>
        <begin position="574"/>
        <end position="595"/>
    </location>
</feature>
<feature type="transmembrane region" description="Helical" evidence="1">
    <location>
        <begin position="411"/>
        <end position="429"/>
    </location>
</feature>
<dbReference type="InParanoid" id="A0A540VM49"/>
<dbReference type="EMBL" id="VIGC01000001">
    <property type="protein sequence ID" value="TQE97837.1"/>
    <property type="molecule type" value="Genomic_DNA"/>
</dbReference>
<feature type="transmembrane region" description="Helical" evidence="1">
    <location>
        <begin position="21"/>
        <end position="39"/>
    </location>
</feature>
<gene>
    <name evidence="3" type="ORF">FKZ61_00185</name>
</gene>
<feature type="transmembrane region" description="Helical" evidence="1">
    <location>
        <begin position="615"/>
        <end position="635"/>
    </location>
</feature>
<reference evidence="3 4" key="1">
    <citation type="submission" date="2019-06" db="EMBL/GenBank/DDBJ databases">
        <title>Genome sequence of Litorilinea aerophila BAA-2444.</title>
        <authorList>
            <person name="Maclea K.S."/>
            <person name="Maurais E.G."/>
            <person name="Iannazzi L.C."/>
        </authorList>
    </citation>
    <scope>NUCLEOTIDE SEQUENCE [LARGE SCALE GENOMIC DNA]</scope>
    <source>
        <strain evidence="3 4">ATCC BAA-2444</strain>
    </source>
</reference>
<dbReference type="OrthoDB" id="159456at2"/>
<evidence type="ECO:0000259" key="2">
    <source>
        <dbReference type="Pfam" id="PF10131"/>
    </source>
</evidence>
<accession>A0A540VM49</accession>
<keyword evidence="4" id="KW-1185">Reference proteome</keyword>
<feature type="transmembrane region" description="Helical" evidence="1">
    <location>
        <begin position="379"/>
        <end position="399"/>
    </location>
</feature>
<protein>
    <recommendedName>
        <fullName evidence="2">Membrane protein 6-pyruvoyl-tetrahydropterin synthase-related domain-containing protein</fullName>
    </recommendedName>
</protein>
<evidence type="ECO:0000313" key="4">
    <source>
        <dbReference type="Proteomes" id="UP000317371"/>
    </source>
</evidence>
<dbReference type="Pfam" id="PF10131">
    <property type="entry name" value="PTPS_related"/>
    <property type="match status" value="1"/>
</dbReference>
<feature type="transmembrane region" description="Helical" evidence="1">
    <location>
        <begin position="76"/>
        <end position="96"/>
    </location>
</feature>
<evidence type="ECO:0000313" key="3">
    <source>
        <dbReference type="EMBL" id="TQE97837.1"/>
    </source>
</evidence>
<evidence type="ECO:0000256" key="1">
    <source>
        <dbReference type="SAM" id="Phobius"/>
    </source>
</evidence>
<feature type="domain" description="Membrane protein 6-pyruvoyl-tetrahydropterin synthase-related" evidence="2">
    <location>
        <begin position="86"/>
        <end position="431"/>
    </location>
</feature>
<keyword evidence="1" id="KW-0472">Membrane</keyword>
<name>A0A540VM49_9CHLR</name>